<dbReference type="Pfam" id="PF08544">
    <property type="entry name" value="GHMP_kinases_C"/>
    <property type="match status" value="1"/>
</dbReference>
<protein>
    <recommendedName>
        <fullName evidence="3 9">4-diphosphocytidyl-2-C-methyl-D-erythritol kinase</fullName>
        <shortName evidence="9">CMK</shortName>
        <ecNumber evidence="2 9">2.7.1.148</ecNumber>
    </recommendedName>
    <alternativeName>
        <fullName evidence="8 9">4-(cytidine-5'-diphospho)-2-C-methyl-D-erythritol kinase</fullName>
    </alternativeName>
</protein>
<comment type="function">
    <text evidence="9">Catalyzes the phosphorylation of the position 2 hydroxy group of 4-diphosphocytidyl-2C-methyl-D-erythritol.</text>
</comment>
<dbReference type="AlphaFoldDB" id="A0A135YR37"/>
<feature type="binding site" evidence="9">
    <location>
        <begin position="94"/>
        <end position="104"/>
    </location>
    <ligand>
        <name>ATP</name>
        <dbReference type="ChEBI" id="CHEBI:30616"/>
    </ligand>
</feature>
<dbReference type="GO" id="GO:0019288">
    <property type="term" value="P:isopentenyl diphosphate biosynthetic process, methylerythritol 4-phosphate pathway"/>
    <property type="evidence" value="ECO:0007669"/>
    <property type="project" value="UniProtKB-UniRule"/>
</dbReference>
<comment type="pathway">
    <text evidence="9">Isoprenoid biosynthesis; isopentenyl diphosphate biosynthesis via DXP pathway; isopentenyl diphosphate from 1-deoxy-D-xylulose 5-phosphate: step 3/6.</text>
</comment>
<gene>
    <name evidence="9 13" type="primary">ispE</name>
    <name evidence="12" type="ORF">HMPREF3195_01200</name>
    <name evidence="13" type="ORF">NCTC11460_02026</name>
</gene>
<feature type="domain" description="GHMP kinase C-terminal" evidence="11">
    <location>
        <begin position="205"/>
        <end position="280"/>
    </location>
</feature>
<name>A0A135YR37_9FIRM</name>
<evidence type="ECO:0000256" key="3">
    <source>
        <dbReference type="ARBA" id="ARBA00017473"/>
    </source>
</evidence>
<dbReference type="Gene3D" id="3.30.230.10">
    <property type="match status" value="1"/>
</dbReference>
<feature type="active site" evidence="9">
    <location>
        <position position="11"/>
    </location>
</feature>
<evidence type="ECO:0000256" key="1">
    <source>
        <dbReference type="ARBA" id="ARBA00009684"/>
    </source>
</evidence>
<dbReference type="PANTHER" id="PTHR43527">
    <property type="entry name" value="4-DIPHOSPHOCYTIDYL-2-C-METHYL-D-ERYTHRITOL KINASE, CHLOROPLASTIC"/>
    <property type="match status" value="1"/>
</dbReference>
<dbReference type="GeneID" id="79842059"/>
<evidence type="ECO:0000256" key="2">
    <source>
        <dbReference type="ARBA" id="ARBA00012052"/>
    </source>
</evidence>
<dbReference type="PATRIC" id="fig|1261.3.peg.999"/>
<dbReference type="UniPathway" id="UPA00056">
    <property type="reaction ID" value="UER00094"/>
</dbReference>
<sequence length="298" mass="33024">MESIRLRARSKINLSIDIKGILDDGYHDVEMVMQSIDLSDYIIIRKTKSSFKLVCSNSEVPTDKRNIIYKTWKLMKDTYNIGGGIEVFLEKNIPMAAGMAGGSADSAAVFVGINELFKLGVSQEDLMDLSKELGSDIAFCFGGGTALAYGRGTDLKVLDTLKEDFSLLVCKPRDFVSTKRVYKMYDAMYLDREPERRPDNRSIEKGLANNDIDMVIGSMSNVLEGVTRSFCHDVRNIEKIMMSKGADLSMMTGSGPAVFGIFKDKNKAKKCASILREGYVQTYVTSISNKGVEICGNK</sequence>
<dbReference type="EMBL" id="UGTB01000004">
    <property type="protein sequence ID" value="SUB62030.1"/>
    <property type="molecule type" value="Genomic_DNA"/>
</dbReference>
<evidence type="ECO:0000256" key="9">
    <source>
        <dbReference type="HAMAP-Rule" id="MF_00061"/>
    </source>
</evidence>
<dbReference type="InterPro" id="IPR014721">
    <property type="entry name" value="Ribsml_uS5_D2-typ_fold_subgr"/>
</dbReference>
<dbReference type="NCBIfam" id="TIGR00154">
    <property type="entry name" value="ispE"/>
    <property type="match status" value="1"/>
</dbReference>
<organism evidence="12 14">
    <name type="scientific">Peptostreptococcus anaerobius</name>
    <dbReference type="NCBI Taxonomy" id="1261"/>
    <lineage>
        <taxon>Bacteria</taxon>
        <taxon>Bacillati</taxon>
        <taxon>Bacillota</taxon>
        <taxon>Clostridia</taxon>
        <taxon>Peptostreptococcales</taxon>
        <taxon>Peptostreptococcaceae</taxon>
        <taxon>Peptostreptococcus</taxon>
    </lineage>
</organism>
<evidence type="ECO:0000256" key="5">
    <source>
        <dbReference type="ARBA" id="ARBA00022741"/>
    </source>
</evidence>
<dbReference type="InterPro" id="IPR013750">
    <property type="entry name" value="GHMP_kinase_C_dom"/>
</dbReference>
<dbReference type="EC" id="2.7.1.148" evidence="2 9"/>
<dbReference type="InterPro" id="IPR036554">
    <property type="entry name" value="GHMP_kinase_C_sf"/>
</dbReference>
<dbReference type="SUPFAM" id="SSF54211">
    <property type="entry name" value="Ribosomal protein S5 domain 2-like"/>
    <property type="match status" value="1"/>
</dbReference>
<evidence type="ECO:0000256" key="8">
    <source>
        <dbReference type="ARBA" id="ARBA00032554"/>
    </source>
</evidence>
<evidence type="ECO:0000313" key="12">
    <source>
        <dbReference type="EMBL" id="KXI11876.1"/>
    </source>
</evidence>
<dbReference type="Pfam" id="PF00288">
    <property type="entry name" value="GHMP_kinases_N"/>
    <property type="match status" value="1"/>
</dbReference>
<proteinExistence type="inferred from homology"/>
<dbReference type="PANTHER" id="PTHR43527:SF2">
    <property type="entry name" value="4-DIPHOSPHOCYTIDYL-2-C-METHYL-D-ERYTHRITOL KINASE, CHLOROPLASTIC"/>
    <property type="match status" value="1"/>
</dbReference>
<keyword evidence="9" id="KW-0414">Isoprene biosynthesis</keyword>
<dbReference type="Proteomes" id="UP000255101">
    <property type="component" value="Unassembled WGS sequence"/>
</dbReference>
<evidence type="ECO:0000256" key="7">
    <source>
        <dbReference type="ARBA" id="ARBA00022840"/>
    </source>
</evidence>
<dbReference type="Gene3D" id="3.30.70.890">
    <property type="entry name" value="GHMP kinase, C-terminal domain"/>
    <property type="match status" value="1"/>
</dbReference>
<dbReference type="GO" id="GO:0016114">
    <property type="term" value="P:terpenoid biosynthetic process"/>
    <property type="evidence" value="ECO:0007669"/>
    <property type="project" value="UniProtKB-UniRule"/>
</dbReference>
<dbReference type="EMBL" id="LSQZ01000062">
    <property type="protein sequence ID" value="KXI11876.1"/>
    <property type="molecule type" value="Genomic_DNA"/>
</dbReference>
<reference evidence="12 14" key="1">
    <citation type="submission" date="2016-02" db="EMBL/GenBank/DDBJ databases">
        <authorList>
            <person name="Wen L."/>
            <person name="He K."/>
            <person name="Yang H."/>
        </authorList>
    </citation>
    <scope>NUCLEOTIDE SEQUENCE [LARGE SCALE GENOMIC DNA]</scope>
    <source>
        <strain evidence="12 14">MJR8628A</strain>
    </source>
</reference>
<dbReference type="InterPro" id="IPR004424">
    <property type="entry name" value="IspE"/>
</dbReference>
<feature type="domain" description="GHMP kinase N-terminal" evidence="10">
    <location>
        <begin position="66"/>
        <end position="144"/>
    </location>
</feature>
<keyword evidence="7 9" id="KW-0067">ATP-binding</keyword>
<dbReference type="Proteomes" id="UP000070326">
    <property type="component" value="Unassembled WGS sequence"/>
</dbReference>
<dbReference type="InterPro" id="IPR006204">
    <property type="entry name" value="GHMP_kinase_N_dom"/>
</dbReference>
<keyword evidence="6 9" id="KW-0418">Kinase</keyword>
<dbReference type="eggNOG" id="COG1947">
    <property type="taxonomic scope" value="Bacteria"/>
</dbReference>
<dbReference type="STRING" id="1261.HMPREF3195_01200"/>
<evidence type="ECO:0000256" key="6">
    <source>
        <dbReference type="ARBA" id="ARBA00022777"/>
    </source>
</evidence>
<evidence type="ECO:0000313" key="14">
    <source>
        <dbReference type="Proteomes" id="UP000070326"/>
    </source>
</evidence>
<dbReference type="InterPro" id="IPR020568">
    <property type="entry name" value="Ribosomal_Su5_D2-typ_SF"/>
</dbReference>
<dbReference type="PIRSF" id="PIRSF010376">
    <property type="entry name" value="IspE"/>
    <property type="match status" value="1"/>
</dbReference>
<dbReference type="SUPFAM" id="SSF55060">
    <property type="entry name" value="GHMP Kinase, C-terminal domain"/>
    <property type="match status" value="1"/>
</dbReference>
<dbReference type="GO" id="GO:0005524">
    <property type="term" value="F:ATP binding"/>
    <property type="evidence" value="ECO:0007669"/>
    <property type="project" value="UniProtKB-UniRule"/>
</dbReference>
<evidence type="ECO:0000313" key="15">
    <source>
        <dbReference type="Proteomes" id="UP000255101"/>
    </source>
</evidence>
<dbReference type="HAMAP" id="MF_00061">
    <property type="entry name" value="IspE"/>
    <property type="match status" value="1"/>
</dbReference>
<reference evidence="13 15" key="2">
    <citation type="submission" date="2018-06" db="EMBL/GenBank/DDBJ databases">
        <authorList>
            <consortium name="Pathogen Informatics"/>
            <person name="Doyle S."/>
        </authorList>
    </citation>
    <scope>NUCLEOTIDE SEQUENCE [LARGE SCALE GENOMIC DNA]</scope>
    <source>
        <strain evidence="13 15">NCTC11460</strain>
    </source>
</reference>
<evidence type="ECO:0000259" key="11">
    <source>
        <dbReference type="Pfam" id="PF08544"/>
    </source>
</evidence>
<comment type="similarity">
    <text evidence="1 9">Belongs to the GHMP kinase family. IspE subfamily.</text>
</comment>
<keyword evidence="4 9" id="KW-0808">Transferase</keyword>
<dbReference type="GO" id="GO:0050515">
    <property type="term" value="F:4-(cytidine 5'-diphospho)-2-C-methyl-D-erythritol kinase activity"/>
    <property type="evidence" value="ECO:0007669"/>
    <property type="project" value="UniProtKB-UniRule"/>
</dbReference>
<dbReference type="RefSeq" id="WP_002843079.1">
    <property type="nucleotide sequence ID" value="NZ_CAMPYD010000018.1"/>
</dbReference>
<evidence type="ECO:0000259" key="10">
    <source>
        <dbReference type="Pfam" id="PF00288"/>
    </source>
</evidence>
<comment type="catalytic activity">
    <reaction evidence="9">
        <text>4-CDP-2-C-methyl-D-erythritol + ATP = 4-CDP-2-C-methyl-D-erythritol 2-phosphate + ADP + H(+)</text>
        <dbReference type="Rhea" id="RHEA:18437"/>
        <dbReference type="ChEBI" id="CHEBI:15378"/>
        <dbReference type="ChEBI" id="CHEBI:30616"/>
        <dbReference type="ChEBI" id="CHEBI:57823"/>
        <dbReference type="ChEBI" id="CHEBI:57919"/>
        <dbReference type="ChEBI" id="CHEBI:456216"/>
        <dbReference type="EC" id="2.7.1.148"/>
    </reaction>
</comment>
<accession>A0A135YR37</accession>
<keyword evidence="5 9" id="KW-0547">Nucleotide-binding</keyword>
<evidence type="ECO:0000313" key="13">
    <source>
        <dbReference type="EMBL" id="SUB62030.1"/>
    </source>
</evidence>
<evidence type="ECO:0000256" key="4">
    <source>
        <dbReference type="ARBA" id="ARBA00022679"/>
    </source>
</evidence>
<feature type="active site" evidence="9">
    <location>
        <position position="136"/>
    </location>
</feature>